<dbReference type="VEuPathDB" id="FungiDB:JI435_089830"/>
<dbReference type="GeneID" id="5976185"/>
<reference evidence="2" key="1">
    <citation type="journal article" date="2007" name="Plant Cell">
        <title>Dothideomycete-plant interactions illuminated by genome sequencing and EST analysis of the wheat pathogen Stagonospora nodorum.</title>
        <authorList>
            <person name="Hane J.K."/>
            <person name="Lowe R.G."/>
            <person name="Solomon P.S."/>
            <person name="Tan K.C."/>
            <person name="Schoch C.L."/>
            <person name="Spatafora J.W."/>
            <person name="Crous P.W."/>
            <person name="Kodira C."/>
            <person name="Birren B.W."/>
            <person name="Galagan J.E."/>
            <person name="Torriani S.F."/>
            <person name="McDonald B.A."/>
            <person name="Oliver R.P."/>
        </authorList>
    </citation>
    <scope>NUCLEOTIDE SEQUENCE [LARGE SCALE GENOMIC DNA]</scope>
    <source>
        <strain evidence="2">SN15 / ATCC MYA-4574 / FGSC 10173</strain>
    </source>
</reference>
<accession>Q0UGY1</accession>
<dbReference type="InParanoid" id="Q0UGY1"/>
<dbReference type="EMBL" id="CH445338">
    <property type="protein sequence ID" value="EAT83175.1"/>
    <property type="molecule type" value="Genomic_DNA"/>
</dbReference>
<protein>
    <submittedName>
        <fullName evidence="1">Uncharacterized protein</fullName>
    </submittedName>
</protein>
<dbReference type="HOGENOM" id="CLU_2050465_0_0_1"/>
<organism evidence="1 2">
    <name type="scientific">Phaeosphaeria nodorum (strain SN15 / ATCC MYA-4574 / FGSC 10173)</name>
    <name type="common">Glume blotch fungus</name>
    <name type="synonym">Parastagonospora nodorum</name>
    <dbReference type="NCBI Taxonomy" id="321614"/>
    <lineage>
        <taxon>Eukaryota</taxon>
        <taxon>Fungi</taxon>
        <taxon>Dikarya</taxon>
        <taxon>Ascomycota</taxon>
        <taxon>Pezizomycotina</taxon>
        <taxon>Dothideomycetes</taxon>
        <taxon>Pleosporomycetidae</taxon>
        <taxon>Pleosporales</taxon>
        <taxon>Pleosporineae</taxon>
        <taxon>Phaeosphaeriaceae</taxon>
        <taxon>Parastagonospora</taxon>
    </lineage>
</organism>
<name>Q0UGY1_PHANO</name>
<dbReference type="AlphaFoldDB" id="Q0UGY1"/>
<dbReference type="KEGG" id="pno:SNOG_08983"/>
<sequence>MAKAHDCAIAAYRIIYQYISGIYKTCSTRSASDPSHYFYDLWHSNSNANIYSMPPMPERQSAGIRIIEKDGILKVTKGTVTVKRGKEDNYNVEKDDDYQVKVGDILSWIAECDYEIDYPT</sequence>
<dbReference type="Proteomes" id="UP000001055">
    <property type="component" value="Unassembled WGS sequence"/>
</dbReference>
<evidence type="ECO:0000313" key="1">
    <source>
        <dbReference type="EMBL" id="EAT83175.1"/>
    </source>
</evidence>
<dbReference type="RefSeq" id="XP_001799286.1">
    <property type="nucleotide sequence ID" value="XM_001799234.1"/>
</dbReference>
<gene>
    <name evidence="1" type="ORF">SNOG_08983</name>
</gene>
<proteinExistence type="predicted"/>
<evidence type="ECO:0000313" key="2">
    <source>
        <dbReference type="Proteomes" id="UP000001055"/>
    </source>
</evidence>